<dbReference type="CDD" id="cd00085">
    <property type="entry name" value="HNHc"/>
    <property type="match status" value="1"/>
</dbReference>
<dbReference type="SMART" id="SM00507">
    <property type="entry name" value="HNHc"/>
    <property type="match status" value="1"/>
</dbReference>
<gene>
    <name evidence="2" type="ORF">HLB23_22515</name>
</gene>
<keyword evidence="2" id="KW-0540">Nuclease</keyword>
<name>A0A849C8A3_9NOCA</name>
<dbReference type="Gene3D" id="1.10.30.50">
    <property type="match status" value="1"/>
</dbReference>
<keyword evidence="3" id="KW-1185">Reference proteome</keyword>
<dbReference type="EMBL" id="JABELX010000008">
    <property type="protein sequence ID" value="NNH72600.1"/>
    <property type="molecule type" value="Genomic_DNA"/>
</dbReference>
<dbReference type="Proteomes" id="UP000586827">
    <property type="component" value="Unassembled WGS sequence"/>
</dbReference>
<keyword evidence="2" id="KW-0255">Endonuclease</keyword>
<protein>
    <submittedName>
        <fullName evidence="2">HNH endonuclease</fullName>
    </submittedName>
</protein>
<dbReference type="Pfam" id="PF01844">
    <property type="entry name" value="HNH"/>
    <property type="match status" value="1"/>
</dbReference>
<evidence type="ECO:0000313" key="2">
    <source>
        <dbReference type="EMBL" id="NNH72600.1"/>
    </source>
</evidence>
<proteinExistence type="predicted"/>
<dbReference type="GO" id="GO:0003676">
    <property type="term" value="F:nucleic acid binding"/>
    <property type="evidence" value="ECO:0007669"/>
    <property type="project" value="InterPro"/>
</dbReference>
<dbReference type="AlphaFoldDB" id="A0A849C8A3"/>
<organism evidence="2 3">
    <name type="scientific">Nocardia uniformis</name>
    <dbReference type="NCBI Taxonomy" id="53432"/>
    <lineage>
        <taxon>Bacteria</taxon>
        <taxon>Bacillati</taxon>
        <taxon>Actinomycetota</taxon>
        <taxon>Actinomycetes</taxon>
        <taxon>Mycobacteriales</taxon>
        <taxon>Nocardiaceae</taxon>
        <taxon>Nocardia</taxon>
    </lineage>
</organism>
<dbReference type="InterPro" id="IPR003615">
    <property type="entry name" value="HNH_nuc"/>
</dbReference>
<evidence type="ECO:0000259" key="1">
    <source>
        <dbReference type="SMART" id="SM00507"/>
    </source>
</evidence>
<dbReference type="InterPro" id="IPR002711">
    <property type="entry name" value="HNH"/>
</dbReference>
<keyword evidence="2" id="KW-0378">Hydrolase</keyword>
<reference evidence="2 3" key="1">
    <citation type="submission" date="2020-05" db="EMBL/GenBank/DDBJ databases">
        <title>MicrobeNet Type strains.</title>
        <authorList>
            <person name="Nicholson A.C."/>
        </authorList>
    </citation>
    <scope>NUCLEOTIDE SEQUENCE [LARGE SCALE GENOMIC DNA]</scope>
    <source>
        <strain evidence="2 3">JCM 3224</strain>
    </source>
</reference>
<dbReference type="GO" id="GO:0004519">
    <property type="term" value="F:endonuclease activity"/>
    <property type="evidence" value="ECO:0007669"/>
    <property type="project" value="UniProtKB-KW"/>
</dbReference>
<evidence type="ECO:0000313" key="3">
    <source>
        <dbReference type="Proteomes" id="UP000586827"/>
    </source>
</evidence>
<accession>A0A849C8A3</accession>
<dbReference type="RefSeq" id="WP_067524899.1">
    <property type="nucleotide sequence ID" value="NZ_JABELX010000008.1"/>
</dbReference>
<dbReference type="GO" id="GO:0008270">
    <property type="term" value="F:zinc ion binding"/>
    <property type="evidence" value="ECO:0007669"/>
    <property type="project" value="InterPro"/>
</dbReference>
<sequence length="244" mass="27465">MARNPAWTRDELILACDLVFQNGGRELREHDLAVTELSDLLRSLPIHPRTARDQKFRSPNSVSRKTTDIATHYPGYLGKKTRGGKLDRVVLDDFLAAPVEMHAAAELIRRSVSAGQFDADVPLGDAPVEDSGSVREGRLLEALHYRRERNPKARSKKIIEFRRVHGRVSCEVCAFDFEAVYGERGNGYIECHHVVPLHASGETSTRSSDLILLCSNCHRMIHRGPRWLQPGELRGLLQASKRRA</sequence>
<feature type="domain" description="HNH nuclease" evidence="1">
    <location>
        <begin position="160"/>
        <end position="219"/>
    </location>
</feature>
<comment type="caution">
    <text evidence="2">The sequence shown here is derived from an EMBL/GenBank/DDBJ whole genome shotgun (WGS) entry which is preliminary data.</text>
</comment>